<keyword evidence="4" id="KW-1185">Reference proteome</keyword>
<feature type="transmembrane region" description="Helical" evidence="2">
    <location>
        <begin position="455"/>
        <end position="473"/>
    </location>
</feature>
<sequence>MSTTGTAATRMATTGTTTTGSAATGAGTMMGFIVRRNWLRMLIWLVVLAGMIPLVIDSQRELFPTQDARDAYAEVANTPAIAALTGLPYAAGTLGGILNIKLWMTVAIALSLAVVFLVTRNGRAEEESGRTELLRAGVLGRHAYSLANWTVFAVFAAIVGLACSALAITQGLPAEGALLMGASFVGVALVFLGIAAVTGQLATTSRGANALASAVLAVAYLIRAVADVRAEGDRAAWFTWLSPLGWGQQARSYGENLWWPIILCVVVTVILCSIALALERTRDLGAGILPDRVGRREASAFGRTQLGLTLRLQRSSVIGWTVGILVGALFFGGVATAMADLLSGDNPIAQAFIGPSKDLLDGLLGFFTMANALLVAAFALQSSDTIRSEESTGRAEAQWSSAISRIRWAAIRMAVPAVLSLVLLALSGAAIGLAFGAAVGDASQANRYMVASIAYWPSILLVIGVVVLCAAFLPRAASAVTWGLYGVAVLLSMFGDLFGLPDWVVQNTPFSAVPRLGQDFAALPLIVLTMLAIIAGALGLWRLRSRDMTSA</sequence>
<keyword evidence="2" id="KW-0472">Membrane</keyword>
<feature type="transmembrane region" description="Helical" evidence="2">
    <location>
        <begin position="413"/>
        <end position="435"/>
    </location>
</feature>
<gene>
    <name evidence="3" type="ORF">GCM10022239_20510</name>
</gene>
<feature type="transmembrane region" description="Helical" evidence="2">
    <location>
        <begin position="38"/>
        <end position="56"/>
    </location>
</feature>
<keyword evidence="2" id="KW-1133">Transmembrane helix</keyword>
<feature type="transmembrane region" description="Helical" evidence="2">
    <location>
        <begin position="257"/>
        <end position="278"/>
    </location>
</feature>
<feature type="transmembrane region" description="Helical" evidence="2">
    <location>
        <begin position="520"/>
        <end position="541"/>
    </location>
</feature>
<feature type="transmembrane region" description="Helical" evidence="2">
    <location>
        <begin position="174"/>
        <end position="196"/>
    </location>
</feature>
<feature type="transmembrane region" description="Helical" evidence="2">
    <location>
        <begin position="359"/>
        <end position="380"/>
    </location>
</feature>
<evidence type="ECO:0000256" key="2">
    <source>
        <dbReference type="SAM" id="Phobius"/>
    </source>
</evidence>
<evidence type="ECO:0000256" key="1">
    <source>
        <dbReference type="SAM" id="MobiDB-lite"/>
    </source>
</evidence>
<proteinExistence type="predicted"/>
<reference evidence="4" key="1">
    <citation type="journal article" date="2019" name="Int. J. Syst. Evol. Microbiol.">
        <title>The Global Catalogue of Microorganisms (GCM) 10K type strain sequencing project: providing services to taxonomists for standard genome sequencing and annotation.</title>
        <authorList>
            <consortium name="The Broad Institute Genomics Platform"/>
            <consortium name="The Broad Institute Genome Sequencing Center for Infectious Disease"/>
            <person name="Wu L."/>
            <person name="Ma J."/>
        </authorList>
    </citation>
    <scope>NUCLEOTIDE SEQUENCE [LARGE SCALE GENOMIC DNA]</scope>
    <source>
        <strain evidence="4">JCM 16949</strain>
    </source>
</reference>
<comment type="caution">
    <text evidence="3">The sequence shown here is derived from an EMBL/GenBank/DDBJ whole genome shotgun (WGS) entry which is preliminary data.</text>
</comment>
<protein>
    <submittedName>
        <fullName evidence="3">Exporter of polyketide antibiotics</fullName>
    </submittedName>
</protein>
<dbReference type="EMBL" id="BAABAE010000003">
    <property type="protein sequence ID" value="GAA3744864.1"/>
    <property type="molecule type" value="Genomic_DNA"/>
</dbReference>
<feature type="transmembrane region" description="Helical" evidence="2">
    <location>
        <begin position="317"/>
        <end position="339"/>
    </location>
</feature>
<organism evidence="3 4">
    <name type="scientific">Leifsonella bigeumensis</name>
    <dbReference type="NCBI Taxonomy" id="433643"/>
    <lineage>
        <taxon>Bacteria</taxon>
        <taxon>Bacillati</taxon>
        <taxon>Actinomycetota</taxon>
        <taxon>Actinomycetes</taxon>
        <taxon>Micrococcales</taxon>
        <taxon>Microbacteriaceae</taxon>
        <taxon>Leifsonella</taxon>
    </lineage>
</organism>
<name>A0ABP7FP99_9MICO</name>
<dbReference type="Proteomes" id="UP001501004">
    <property type="component" value="Unassembled WGS sequence"/>
</dbReference>
<feature type="region of interest" description="Disordered" evidence="1">
    <location>
        <begin position="1"/>
        <end position="20"/>
    </location>
</feature>
<evidence type="ECO:0000313" key="3">
    <source>
        <dbReference type="EMBL" id="GAA3744864.1"/>
    </source>
</evidence>
<dbReference type="RefSeq" id="WP_344756325.1">
    <property type="nucleotide sequence ID" value="NZ_BAABAE010000003.1"/>
</dbReference>
<feature type="transmembrane region" description="Helical" evidence="2">
    <location>
        <begin position="102"/>
        <end position="122"/>
    </location>
</feature>
<evidence type="ECO:0000313" key="4">
    <source>
        <dbReference type="Proteomes" id="UP001501004"/>
    </source>
</evidence>
<feature type="transmembrane region" description="Helical" evidence="2">
    <location>
        <begin position="480"/>
        <end position="500"/>
    </location>
</feature>
<feature type="transmembrane region" description="Helical" evidence="2">
    <location>
        <begin position="143"/>
        <end position="168"/>
    </location>
</feature>
<accession>A0ABP7FP99</accession>
<keyword evidence="2" id="KW-0812">Transmembrane</keyword>
<feature type="transmembrane region" description="Helical" evidence="2">
    <location>
        <begin position="208"/>
        <end position="226"/>
    </location>
</feature>